<accession>A0A9P0ACD0</accession>
<dbReference type="Proteomes" id="UP001152759">
    <property type="component" value="Chromosome 6"/>
</dbReference>
<evidence type="ECO:0000256" key="2">
    <source>
        <dbReference type="ARBA" id="ARBA00010015"/>
    </source>
</evidence>
<dbReference type="CDD" id="cd20078">
    <property type="entry name" value="XPF_nuclease_XPF_euk"/>
    <property type="match status" value="1"/>
</dbReference>
<keyword evidence="14" id="KW-1185">Reference proteome</keyword>
<keyword evidence="4" id="KW-0255">Endonuclease</keyword>
<name>A0A9P0ACD0_BEMTA</name>
<dbReference type="PANTHER" id="PTHR10150:SF0">
    <property type="entry name" value="DNA REPAIR ENDONUCLEASE XPF"/>
    <property type="match status" value="1"/>
</dbReference>
<evidence type="ECO:0000256" key="1">
    <source>
        <dbReference type="ARBA" id="ARBA00004123"/>
    </source>
</evidence>
<dbReference type="GO" id="GO:1901255">
    <property type="term" value="P:nucleotide-excision repair involved in interstrand cross-link repair"/>
    <property type="evidence" value="ECO:0007669"/>
    <property type="project" value="TreeGrafter"/>
</dbReference>
<keyword evidence="8" id="KW-0234">DNA repair</keyword>
<keyword evidence="5" id="KW-0227">DNA damage</keyword>
<keyword evidence="7" id="KW-0238">DNA-binding</keyword>
<dbReference type="InterPro" id="IPR047520">
    <property type="entry name" value="XPF_nuclease"/>
</dbReference>
<dbReference type="GO" id="GO:0003697">
    <property type="term" value="F:single-stranded DNA binding"/>
    <property type="evidence" value="ECO:0007669"/>
    <property type="project" value="TreeGrafter"/>
</dbReference>
<evidence type="ECO:0000313" key="14">
    <source>
        <dbReference type="Proteomes" id="UP001152759"/>
    </source>
</evidence>
<dbReference type="FunFam" id="3.40.50.10130:FF:000002">
    <property type="entry name" value="DNA repair endonuclease XPF"/>
    <property type="match status" value="1"/>
</dbReference>
<dbReference type="AlphaFoldDB" id="A0A9P0ACD0"/>
<keyword evidence="3" id="KW-0540">Nuclease</keyword>
<dbReference type="GO" id="GO:0000014">
    <property type="term" value="F:single-stranded DNA endodeoxyribonuclease activity"/>
    <property type="evidence" value="ECO:0007669"/>
    <property type="project" value="TreeGrafter"/>
</dbReference>
<dbReference type="Gene3D" id="3.40.50.10130">
    <property type="match status" value="1"/>
</dbReference>
<comment type="subcellular location">
    <subcellularLocation>
        <location evidence="1">Nucleus</location>
    </subcellularLocation>
</comment>
<feature type="region of interest" description="Disordered" evidence="11">
    <location>
        <begin position="820"/>
        <end position="853"/>
    </location>
</feature>
<dbReference type="InterPro" id="IPR011335">
    <property type="entry name" value="Restrct_endonuc-II-like"/>
</dbReference>
<dbReference type="GO" id="GO:0003684">
    <property type="term" value="F:damaged DNA binding"/>
    <property type="evidence" value="ECO:0007669"/>
    <property type="project" value="TreeGrafter"/>
</dbReference>
<dbReference type="InterPro" id="IPR006166">
    <property type="entry name" value="ERCC4_domain"/>
</dbReference>
<evidence type="ECO:0000313" key="13">
    <source>
        <dbReference type="EMBL" id="CAH0391346.1"/>
    </source>
</evidence>
<reference evidence="13" key="1">
    <citation type="submission" date="2021-12" db="EMBL/GenBank/DDBJ databases">
        <authorList>
            <person name="King R."/>
        </authorList>
    </citation>
    <scope>NUCLEOTIDE SEQUENCE</scope>
</reference>
<organism evidence="13 14">
    <name type="scientific">Bemisia tabaci</name>
    <name type="common">Sweetpotato whitefly</name>
    <name type="synonym">Aleurodes tabaci</name>
    <dbReference type="NCBI Taxonomy" id="7038"/>
    <lineage>
        <taxon>Eukaryota</taxon>
        <taxon>Metazoa</taxon>
        <taxon>Ecdysozoa</taxon>
        <taxon>Arthropoda</taxon>
        <taxon>Hexapoda</taxon>
        <taxon>Insecta</taxon>
        <taxon>Pterygota</taxon>
        <taxon>Neoptera</taxon>
        <taxon>Paraneoptera</taxon>
        <taxon>Hemiptera</taxon>
        <taxon>Sternorrhyncha</taxon>
        <taxon>Aleyrodoidea</taxon>
        <taxon>Aleyrodidae</taxon>
        <taxon>Aleyrodinae</taxon>
        <taxon>Bemisia</taxon>
    </lineage>
</organism>
<evidence type="ECO:0000256" key="9">
    <source>
        <dbReference type="ARBA" id="ARBA00023242"/>
    </source>
</evidence>
<evidence type="ECO:0000256" key="8">
    <source>
        <dbReference type="ARBA" id="ARBA00023204"/>
    </source>
</evidence>
<evidence type="ECO:0000259" key="12">
    <source>
        <dbReference type="SMART" id="SM00891"/>
    </source>
</evidence>
<dbReference type="GO" id="GO:0000724">
    <property type="term" value="P:double-strand break repair via homologous recombination"/>
    <property type="evidence" value="ECO:0007669"/>
    <property type="project" value="TreeGrafter"/>
</dbReference>
<dbReference type="GO" id="GO:0000712">
    <property type="term" value="P:resolution of meiotic recombination intermediates"/>
    <property type="evidence" value="ECO:0007669"/>
    <property type="project" value="TreeGrafter"/>
</dbReference>
<protein>
    <recommendedName>
        <fullName evidence="10">DNA repair endonuclease XPF</fullName>
    </recommendedName>
</protein>
<keyword evidence="9" id="KW-0539">Nucleus</keyword>
<evidence type="ECO:0000256" key="5">
    <source>
        <dbReference type="ARBA" id="ARBA00022763"/>
    </source>
</evidence>
<gene>
    <name evidence="13" type="ORF">BEMITA_LOCUS9977</name>
</gene>
<evidence type="ECO:0000256" key="10">
    <source>
        <dbReference type="ARBA" id="ARBA00072370"/>
    </source>
</evidence>
<dbReference type="Pfam" id="PF02732">
    <property type="entry name" value="ERCC4"/>
    <property type="match status" value="1"/>
</dbReference>
<proteinExistence type="inferred from homology"/>
<dbReference type="SUPFAM" id="SSF52980">
    <property type="entry name" value="Restriction endonuclease-like"/>
    <property type="match status" value="1"/>
</dbReference>
<evidence type="ECO:0000256" key="3">
    <source>
        <dbReference type="ARBA" id="ARBA00022722"/>
    </source>
</evidence>
<sequence>MLEYENQMFLDILHEDGLLISAKGLGLDKVFLNIIKVYCDPGNLVIVIGTEPEEEQRIIEVLTLQDISPLPKIITSDCSISEREKIYLEGGVLFVSFRIIVVDFLKKRLPIEHVTGILVNRAHRTLENCHIGFTLRLYRQNNKTGFVKAFSNSPESFTVGFSRVERIMRMLFLKNLYLWPRFHAVVSSSLERRKPAVFELHLELTSAMKEIQAALLDLTNYCVKEIKRLNPSLDTDEITVENALSKTFHKLLQMQLDPLWHQLSSTTKQLVADLKTLRHVLLSLTRKDSVRFYSLVRRMRTTEYALKNSGWMVLDAAETLFVASTKRLYDADKKVSPEQNPKWSALSEALKEIQEDAGNSPATVLVFVDSIETCKQLKDYLTIGSEKMLKDLYNRIVKTKPTIAPSPTKQLTDTSTAATIDDPEEEEEINENECFTLTQSTKPTSETKATFSECREPENLQEPLIVLQEYRKDGNVNSVLVTLRNLKPKYIIMYDGEMTAIRMIENYQAAEAEHKITVYFLMYASSVEEQAYLTTLRREKEAFEFLIKEKASMVIPADQDGKSGDCLELHRDVGQSAAIPTNVSSRRGGVQPEAKTPTVIVDMREFRSELPSLLHKRGIDIDPVTLQVGDYILSPEMCVERKSISDLIGSLQKGRLYQQALAMTRYYTKPMLLIEFDPKKPFALQGHYYLSKDITSNDITSKLQLLTLHFPKLRLVWSPSPHATAQLFHELKMGKEEPNPEVAASIGAEEGALEDDTFLDKYNIGIHDFVGKLPGVTTKNVYMLLNRGKSLDHLIMLSQEQLADILKNSGNAELLYKALHSSHKPNPEPTGGKGKSRGGKSFRGGFQAKKRRT</sequence>
<dbReference type="EMBL" id="OU963867">
    <property type="protein sequence ID" value="CAH0391346.1"/>
    <property type="molecule type" value="Genomic_DNA"/>
</dbReference>
<keyword evidence="6" id="KW-0378">Hydrolase</keyword>
<dbReference type="KEGG" id="btab:109034767"/>
<dbReference type="InterPro" id="IPR010994">
    <property type="entry name" value="RuvA_2-like"/>
</dbReference>
<dbReference type="Gene3D" id="1.10.150.20">
    <property type="entry name" value="5' to 3' exonuclease, C-terminal subdomain"/>
    <property type="match status" value="1"/>
</dbReference>
<dbReference type="SUPFAM" id="SSF47781">
    <property type="entry name" value="RuvA domain 2-like"/>
    <property type="match status" value="1"/>
</dbReference>
<evidence type="ECO:0000256" key="11">
    <source>
        <dbReference type="SAM" id="MobiDB-lite"/>
    </source>
</evidence>
<evidence type="ECO:0000256" key="7">
    <source>
        <dbReference type="ARBA" id="ARBA00023125"/>
    </source>
</evidence>
<comment type="similarity">
    <text evidence="2">Belongs to the XPF family.</text>
</comment>
<evidence type="ECO:0000256" key="6">
    <source>
        <dbReference type="ARBA" id="ARBA00022801"/>
    </source>
</evidence>
<evidence type="ECO:0000256" key="4">
    <source>
        <dbReference type="ARBA" id="ARBA00022759"/>
    </source>
</evidence>
<dbReference type="PANTHER" id="PTHR10150">
    <property type="entry name" value="DNA REPAIR ENDONUCLEASE XPF"/>
    <property type="match status" value="1"/>
</dbReference>
<dbReference type="GO" id="GO:0000110">
    <property type="term" value="C:nucleotide-excision repair factor 1 complex"/>
    <property type="evidence" value="ECO:0007669"/>
    <property type="project" value="TreeGrafter"/>
</dbReference>
<feature type="domain" description="ERCC4" evidence="12">
    <location>
        <begin position="598"/>
        <end position="678"/>
    </location>
</feature>
<dbReference type="SMART" id="SM00891">
    <property type="entry name" value="ERCC4"/>
    <property type="match status" value="1"/>
</dbReference>